<dbReference type="InterPro" id="IPR000152">
    <property type="entry name" value="EGF-type_Asp/Asn_hydroxyl_site"/>
</dbReference>
<keyword evidence="8" id="KW-0472">Membrane</keyword>
<evidence type="ECO:0000256" key="3">
    <source>
        <dbReference type="ARBA" id="ARBA00022729"/>
    </source>
</evidence>
<proteinExistence type="predicted"/>
<keyword evidence="1" id="KW-0217">Developmental protein</keyword>
<dbReference type="PANTHER" id="PTHR24050">
    <property type="entry name" value="PA14 DOMAIN-CONTAINING PROTEIN"/>
    <property type="match status" value="1"/>
</dbReference>
<name>A0A0V0SHL6_9BILA</name>
<dbReference type="SMART" id="SM00051">
    <property type="entry name" value="DSL"/>
    <property type="match status" value="2"/>
</dbReference>
<dbReference type="InterPro" id="IPR052235">
    <property type="entry name" value="Nephronectin_domain"/>
</dbReference>
<evidence type="ECO:0000313" key="12">
    <source>
        <dbReference type="Proteomes" id="UP000054630"/>
    </source>
</evidence>
<organism evidence="11 12">
    <name type="scientific">Trichinella nelsoni</name>
    <dbReference type="NCBI Taxonomy" id="6336"/>
    <lineage>
        <taxon>Eukaryota</taxon>
        <taxon>Metazoa</taxon>
        <taxon>Ecdysozoa</taxon>
        <taxon>Nematoda</taxon>
        <taxon>Enoplea</taxon>
        <taxon>Dorylaimia</taxon>
        <taxon>Trichinellida</taxon>
        <taxon>Trichinellidae</taxon>
        <taxon>Trichinella</taxon>
    </lineage>
</organism>
<dbReference type="GO" id="GO:0005509">
    <property type="term" value="F:calcium ion binding"/>
    <property type="evidence" value="ECO:0007669"/>
    <property type="project" value="InterPro"/>
</dbReference>
<dbReference type="InterPro" id="IPR000742">
    <property type="entry name" value="EGF"/>
</dbReference>
<dbReference type="GO" id="GO:0016020">
    <property type="term" value="C:membrane"/>
    <property type="evidence" value="ECO:0007669"/>
    <property type="project" value="InterPro"/>
</dbReference>
<accession>A0A0V0SHL6</accession>
<feature type="transmembrane region" description="Helical" evidence="8">
    <location>
        <begin position="977"/>
        <end position="999"/>
    </location>
</feature>
<evidence type="ECO:0000256" key="6">
    <source>
        <dbReference type="ARBA" id="ARBA00023180"/>
    </source>
</evidence>
<evidence type="ECO:0000256" key="9">
    <source>
        <dbReference type="SAM" id="SignalP"/>
    </source>
</evidence>
<evidence type="ECO:0000256" key="1">
    <source>
        <dbReference type="ARBA" id="ARBA00022473"/>
    </source>
</evidence>
<feature type="transmembrane region" description="Helical" evidence="8">
    <location>
        <begin position="558"/>
        <end position="575"/>
    </location>
</feature>
<evidence type="ECO:0000256" key="8">
    <source>
        <dbReference type="SAM" id="Phobius"/>
    </source>
</evidence>
<evidence type="ECO:0000259" key="10">
    <source>
        <dbReference type="PROSITE" id="PS50026"/>
    </source>
</evidence>
<keyword evidence="8" id="KW-0812">Transmembrane</keyword>
<comment type="caution">
    <text evidence="11">The sequence shown here is derived from an EMBL/GenBank/DDBJ whole genome shotgun (WGS) entry which is preliminary data.</text>
</comment>
<dbReference type="FunFam" id="2.10.25.10:FF:000173">
    <property type="entry name" value="Neurogenic locus notch protein 2"/>
    <property type="match status" value="1"/>
</dbReference>
<dbReference type="InterPro" id="IPR001774">
    <property type="entry name" value="DSL"/>
</dbReference>
<evidence type="ECO:0000313" key="11">
    <source>
        <dbReference type="EMBL" id="KRX26167.1"/>
    </source>
</evidence>
<dbReference type="OrthoDB" id="10040561at2759"/>
<dbReference type="Proteomes" id="UP000054630">
    <property type="component" value="Unassembled WGS sequence"/>
</dbReference>
<evidence type="ECO:0000256" key="2">
    <source>
        <dbReference type="ARBA" id="ARBA00022536"/>
    </source>
</evidence>
<dbReference type="SMART" id="SM00181">
    <property type="entry name" value="EGF"/>
    <property type="match status" value="4"/>
</dbReference>
<gene>
    <name evidence="11" type="primary">Dll4</name>
    <name evidence="11" type="ORF">T07_4895</name>
</gene>
<dbReference type="SUPFAM" id="SSF57196">
    <property type="entry name" value="EGF/Laminin"/>
    <property type="match status" value="1"/>
</dbReference>
<feature type="chain" id="PRO_5006868803" evidence="9">
    <location>
        <begin position="23"/>
        <end position="1094"/>
    </location>
</feature>
<dbReference type="PROSITE" id="PS50026">
    <property type="entry name" value="EGF_3"/>
    <property type="match status" value="1"/>
</dbReference>
<dbReference type="Pfam" id="PF00008">
    <property type="entry name" value="EGF"/>
    <property type="match status" value="1"/>
</dbReference>
<dbReference type="EMBL" id="JYDL01000008">
    <property type="protein sequence ID" value="KRX26167.1"/>
    <property type="molecule type" value="Genomic_DNA"/>
</dbReference>
<feature type="transmembrane region" description="Helical" evidence="8">
    <location>
        <begin position="437"/>
        <end position="458"/>
    </location>
</feature>
<dbReference type="PROSITE" id="PS00022">
    <property type="entry name" value="EGF_1"/>
    <property type="match status" value="3"/>
</dbReference>
<keyword evidence="3 9" id="KW-0732">Signal</keyword>
<dbReference type="SMART" id="SM00179">
    <property type="entry name" value="EGF_CA"/>
    <property type="match status" value="1"/>
</dbReference>
<dbReference type="PROSITE" id="PS00010">
    <property type="entry name" value="ASX_HYDROXYL"/>
    <property type="match status" value="1"/>
</dbReference>
<dbReference type="PANTHER" id="PTHR24050:SF28">
    <property type="entry name" value="UROMODULIN-LIKE"/>
    <property type="match status" value="1"/>
</dbReference>
<dbReference type="GO" id="GO:0007154">
    <property type="term" value="P:cell communication"/>
    <property type="evidence" value="ECO:0007669"/>
    <property type="project" value="InterPro"/>
</dbReference>
<evidence type="ECO:0000256" key="7">
    <source>
        <dbReference type="PROSITE-ProRule" id="PRU00076"/>
    </source>
</evidence>
<feature type="domain" description="EGF-like" evidence="10">
    <location>
        <begin position="290"/>
        <end position="327"/>
    </location>
</feature>
<dbReference type="AlphaFoldDB" id="A0A0V0SHL6"/>
<keyword evidence="5 7" id="KW-1015">Disulfide bond</keyword>
<keyword evidence="8" id="KW-1133">Transmembrane helix</keyword>
<dbReference type="PROSITE" id="PS01186">
    <property type="entry name" value="EGF_2"/>
    <property type="match status" value="3"/>
</dbReference>
<comment type="caution">
    <text evidence="7">Lacks conserved residue(s) required for the propagation of feature annotation.</text>
</comment>
<keyword evidence="12" id="KW-1185">Reference proteome</keyword>
<evidence type="ECO:0000256" key="4">
    <source>
        <dbReference type="ARBA" id="ARBA00022737"/>
    </source>
</evidence>
<dbReference type="Gene3D" id="2.10.25.10">
    <property type="entry name" value="Laminin"/>
    <property type="match status" value="3"/>
</dbReference>
<dbReference type="InterPro" id="IPR001881">
    <property type="entry name" value="EGF-like_Ca-bd_dom"/>
</dbReference>
<protein>
    <submittedName>
        <fullName evidence="11">Delta-like protein 4</fullName>
    </submittedName>
</protein>
<keyword evidence="6" id="KW-0325">Glycoprotein</keyword>
<evidence type="ECO:0000256" key="5">
    <source>
        <dbReference type="ARBA" id="ARBA00023157"/>
    </source>
</evidence>
<keyword evidence="4" id="KW-0677">Repeat</keyword>
<dbReference type="STRING" id="6336.A0A0V0SHL6"/>
<dbReference type="CDD" id="cd00054">
    <property type="entry name" value="EGF_CA"/>
    <property type="match status" value="1"/>
</dbReference>
<feature type="signal peptide" evidence="9">
    <location>
        <begin position="1"/>
        <end position="22"/>
    </location>
</feature>
<sequence>MFRRIFWLTFLLAAFAAITVNGNWKLEFFTAAIPDPELLAEDFAICSNISNYNSTLPSENECMLSVSLCLAYNPFSPKKLPKEPYRCSFGEIVIPIKISLIKTDGVVIHRLSSQNAVKSEFSTKLPPMLTIHFHIFYGYANSDEKNYIYKSAIPVNLWQGPKKGMMKLIGAKFISAAKIFTFRIETRCSEHYYGDDCSMLCNGTASMSCQSKELPCTMGWTGKHCNTPICANSCTAGCTEPDICLDCSLDSNAEDCSHCVPHPDCINGYCRLPGQCICHPGWTGPFCDILDVICNTDNACFNGGVCVNEDDSYKCICLIGYTGERCETKIKGGVVYPCFHNGTLYSNSNWLNADDEICLCEMGDVACFSKKVMLFQSTELLTYELDQLHGIQNVLAGEEEKKIEPPITTGVNVSVENSTKIAHSEENADSFKFGAGYYVPVIFYCLFLTVICASSIYIKLKHTQAVWHDEVYSAVTYSAAEDHVSIQMENQDRVSTNVKTTHNLQIEIIRRLIAVHLTIRNVGIIKLQHNGHFCGKHPCKYFVAQLGQIANYCKSSSIPMLPFVIIFCIFCPNGIQSTGFVELYVEGSNDTENQSIVDMEYYCNSISNSNTTLQENKACPLTIWACLDYNPLLPGRLSKEPFQCTFGKFWFSNVLIMTDAQKLISNAQFARRFVQIPFLTKWPGTLAIHFKYFIGESSSTDKGFIYQNVLLFTLSPESKIWNKKTVHVAIRNVMKTFQLHIRVQCGPKYKGIDCATVCHPNVASICSKANLLCPKGWEGDGCLIPKCLENCTECCNEPETCNSCSLTTENENKTCIPRIGCKNGFCKTSGQCLCNFGWTGPLCNIDLHSNGSKVTSCYHKNKQISNNEEWENEIGEICKCVNENIYCFSKEFKKKLESRNISIEKAYANEEVNTAFVTTENMTASDITLNVNIPITFENMEIKNSHMEKDLEKTYYNEVFHEAYVDATKKNNFQMSVIQQISIVSLVIIISVFLALIIYNKLRRIFDAKRMEETQRQFIQSDFGGDDLAMSDRVEMKNARVCFENQFQKECPVQNNIFTKVIRGNGSGKNDKNSNLLRNFSNTFGYSKVSENEC</sequence>
<keyword evidence="2 7" id="KW-0245">EGF-like domain</keyword>
<feature type="disulfide bond" evidence="7">
    <location>
        <begin position="317"/>
        <end position="326"/>
    </location>
</feature>
<reference evidence="11 12" key="1">
    <citation type="submission" date="2015-01" db="EMBL/GenBank/DDBJ databases">
        <title>Evolution of Trichinella species and genotypes.</title>
        <authorList>
            <person name="Korhonen P.K."/>
            <person name="Edoardo P."/>
            <person name="Giuseppe L.R."/>
            <person name="Gasser R.B."/>
        </authorList>
    </citation>
    <scope>NUCLEOTIDE SEQUENCE [LARGE SCALE GENOMIC DNA]</scope>
    <source>
        <strain evidence="11">ISS37</strain>
    </source>
</reference>